<dbReference type="SMART" id="SM01012">
    <property type="entry name" value="ANTAR"/>
    <property type="match status" value="1"/>
</dbReference>
<dbReference type="EMBL" id="MASU01000014">
    <property type="protein sequence ID" value="PXY21983.1"/>
    <property type="molecule type" value="Genomic_DNA"/>
</dbReference>
<dbReference type="OrthoDB" id="3688893at2"/>
<dbReference type="Gene3D" id="1.10.10.10">
    <property type="entry name" value="Winged helix-like DNA-binding domain superfamily/Winged helix DNA-binding domain"/>
    <property type="match status" value="1"/>
</dbReference>
<dbReference type="GO" id="GO:0003723">
    <property type="term" value="F:RNA binding"/>
    <property type="evidence" value="ECO:0007669"/>
    <property type="project" value="InterPro"/>
</dbReference>
<evidence type="ECO:0000259" key="1">
    <source>
        <dbReference type="PROSITE" id="PS50921"/>
    </source>
</evidence>
<comment type="caution">
    <text evidence="2">The sequence shown here is derived from an EMBL/GenBank/DDBJ whole genome shotgun (WGS) entry which is preliminary data.</text>
</comment>
<reference evidence="2 3" key="1">
    <citation type="submission" date="2016-07" db="EMBL/GenBank/DDBJ databases">
        <title>Draft genome sequence of Prauserella sp. YIM 121212, isolated from alkaline soil.</title>
        <authorList>
            <person name="Ruckert C."/>
            <person name="Albersmeier A."/>
            <person name="Jiang C.-L."/>
            <person name="Jiang Y."/>
            <person name="Kalinowski J."/>
            <person name="Schneider O."/>
            <person name="Winkler A."/>
            <person name="Zotchev S.B."/>
        </authorList>
    </citation>
    <scope>NUCLEOTIDE SEQUENCE [LARGE SCALE GENOMIC DNA]</scope>
    <source>
        <strain evidence="2 3">YIM 121212</strain>
    </source>
</reference>
<evidence type="ECO:0000313" key="3">
    <source>
        <dbReference type="Proteomes" id="UP000247892"/>
    </source>
</evidence>
<organism evidence="2 3">
    <name type="scientific">Prauserella flavalba</name>
    <dbReference type="NCBI Taxonomy" id="1477506"/>
    <lineage>
        <taxon>Bacteria</taxon>
        <taxon>Bacillati</taxon>
        <taxon>Actinomycetota</taxon>
        <taxon>Actinomycetes</taxon>
        <taxon>Pseudonocardiales</taxon>
        <taxon>Pseudonocardiaceae</taxon>
        <taxon>Prauserella</taxon>
    </lineage>
</organism>
<dbReference type="SUPFAM" id="SSF52172">
    <property type="entry name" value="CheY-like"/>
    <property type="match status" value="1"/>
</dbReference>
<accession>A0A318LJB8</accession>
<dbReference type="InterPro" id="IPR005561">
    <property type="entry name" value="ANTAR"/>
</dbReference>
<dbReference type="AlphaFoldDB" id="A0A318LJB8"/>
<proteinExistence type="predicted"/>
<protein>
    <recommendedName>
        <fullName evidence="1">ANTAR domain-containing protein</fullName>
    </recommendedName>
</protein>
<dbReference type="PROSITE" id="PS50921">
    <property type="entry name" value="ANTAR"/>
    <property type="match status" value="1"/>
</dbReference>
<feature type="domain" description="ANTAR" evidence="1">
    <location>
        <begin position="22"/>
        <end position="83"/>
    </location>
</feature>
<sequence>MGHTPDNRRSGSPDDADLLAQVTHLENELEGLRRALRTRATIEQAMGVLVVSHRCTPQEAFQVLVRLSQQYNIKLHRIAQALLQLAQRVEQAQLEPLLHEAAATGSIPLDGDGAGAPAGGDRAVLDLVRTLAEADSDDDIDKTLTELYQSLVERGWVPPYDVLSRLRVRS</sequence>
<name>A0A318LJB8_9PSEU</name>
<dbReference type="Pfam" id="PF03861">
    <property type="entry name" value="ANTAR"/>
    <property type="match status" value="1"/>
</dbReference>
<dbReference type="RefSeq" id="WP_110342778.1">
    <property type="nucleotide sequence ID" value="NZ_MASU01000014.1"/>
</dbReference>
<gene>
    <name evidence="2" type="ORF">BA062_31090</name>
</gene>
<dbReference type="InterPro" id="IPR036388">
    <property type="entry name" value="WH-like_DNA-bd_sf"/>
</dbReference>
<dbReference type="Proteomes" id="UP000247892">
    <property type="component" value="Unassembled WGS sequence"/>
</dbReference>
<keyword evidence="3" id="KW-1185">Reference proteome</keyword>
<evidence type="ECO:0000313" key="2">
    <source>
        <dbReference type="EMBL" id="PXY21983.1"/>
    </source>
</evidence>
<dbReference type="InterPro" id="IPR011006">
    <property type="entry name" value="CheY-like_superfamily"/>
</dbReference>